<dbReference type="Bgee" id="ENSCHIG00000016773">
    <property type="expression patterns" value="Expressed in descending colon"/>
</dbReference>
<sequence length="73" mass="8607">MRQAMVHTVVHTHQELKLSILQMLRLMLYPIGTRMQDFMDSSLPTKASFVSGIETMTVTWRWACWLEQPQSWP</sequence>
<dbReference type="EMBL" id="LWLT01000029">
    <property type="status" value="NOT_ANNOTATED_CDS"/>
    <property type="molecule type" value="Genomic_DNA"/>
</dbReference>
<dbReference type="GeneTree" id="ENSGT00980000202534"/>
<organism evidence="1 2">
    <name type="scientific">Capra hircus</name>
    <name type="common">Goat</name>
    <dbReference type="NCBI Taxonomy" id="9925"/>
    <lineage>
        <taxon>Eukaryota</taxon>
        <taxon>Metazoa</taxon>
        <taxon>Chordata</taxon>
        <taxon>Craniata</taxon>
        <taxon>Vertebrata</taxon>
        <taxon>Euteleostomi</taxon>
        <taxon>Mammalia</taxon>
        <taxon>Eutheria</taxon>
        <taxon>Laurasiatheria</taxon>
        <taxon>Artiodactyla</taxon>
        <taxon>Ruminantia</taxon>
        <taxon>Pecora</taxon>
        <taxon>Bovidae</taxon>
        <taxon>Caprinae</taxon>
        <taxon>Capra</taxon>
    </lineage>
</organism>
<evidence type="ECO:0000313" key="2">
    <source>
        <dbReference type="Proteomes" id="UP000291000"/>
    </source>
</evidence>
<evidence type="ECO:0000313" key="1">
    <source>
        <dbReference type="Ensembl" id="ENSCHIP00000016553.1"/>
    </source>
</evidence>
<reference evidence="1" key="3">
    <citation type="submission" date="2025-09" db="UniProtKB">
        <authorList>
            <consortium name="Ensembl"/>
        </authorList>
    </citation>
    <scope>IDENTIFICATION</scope>
</reference>
<reference evidence="1" key="2">
    <citation type="submission" date="2025-08" db="UniProtKB">
        <authorList>
            <consortium name="Ensembl"/>
        </authorList>
    </citation>
    <scope>IDENTIFICATION</scope>
</reference>
<accession>A0A452EX56</accession>
<keyword evidence="2" id="KW-1185">Reference proteome</keyword>
<dbReference type="AlphaFoldDB" id="A0A452EX56"/>
<name>A0A452EX56_CAPHI</name>
<dbReference type="Ensembl" id="ENSCHIT00000024360.1">
    <property type="protein sequence ID" value="ENSCHIP00000016553.1"/>
    <property type="gene ID" value="ENSCHIG00000016773.1"/>
</dbReference>
<proteinExistence type="predicted"/>
<protein>
    <submittedName>
        <fullName evidence="1">Uncharacterized protein</fullName>
    </submittedName>
</protein>
<dbReference type="Proteomes" id="UP000291000">
    <property type="component" value="Chromosome 27"/>
</dbReference>
<reference evidence="1 2" key="1">
    <citation type="submission" date="2016-04" db="EMBL/GenBank/DDBJ databases">
        <title>Polished mammalian reference genomes with single-molecule sequencing and chromosome conformation capture applied to the Capra hircus genome.</title>
        <authorList>
            <person name="Bickhart D.M."/>
            <person name="Koren S."/>
            <person name="Rosen B."/>
            <person name="Hastie A."/>
            <person name="Liachko I."/>
            <person name="Sullivan S.T."/>
            <person name="Burton J."/>
            <person name="Sayre B.L."/>
            <person name="Huson H.J."/>
            <person name="Lee J."/>
            <person name="Lam E."/>
            <person name="Kelley C.M."/>
            <person name="Hutchison J.L."/>
            <person name="Zhou Y."/>
            <person name="Sun J."/>
            <person name="Crisa A."/>
            <person name="Schwartz J.C."/>
            <person name="Hammond J.A."/>
            <person name="Schroeder S.G."/>
            <person name="Liu G.E."/>
            <person name="Dunham M."/>
            <person name="Shendure J."/>
            <person name="Sonstegard T.S."/>
            <person name="Phillippy A.M."/>
            <person name="Van Tassell C.P."/>
            <person name="Smith T.P."/>
        </authorList>
    </citation>
    <scope>NUCLEOTIDE SEQUENCE [LARGE SCALE GENOMIC DNA]</scope>
</reference>